<keyword evidence="2" id="KW-1185">Reference proteome</keyword>
<dbReference type="EMBL" id="JAUSUD010000013">
    <property type="protein sequence ID" value="MDQ0231551.1"/>
    <property type="molecule type" value="Genomic_DNA"/>
</dbReference>
<organism evidence="1 2">
    <name type="scientific">Metabacillus malikii</name>
    <dbReference type="NCBI Taxonomy" id="1504265"/>
    <lineage>
        <taxon>Bacteria</taxon>
        <taxon>Bacillati</taxon>
        <taxon>Bacillota</taxon>
        <taxon>Bacilli</taxon>
        <taxon>Bacillales</taxon>
        <taxon>Bacillaceae</taxon>
        <taxon>Metabacillus</taxon>
    </lineage>
</organism>
<reference evidence="1 2" key="1">
    <citation type="submission" date="2023-07" db="EMBL/GenBank/DDBJ databases">
        <title>Genomic Encyclopedia of Type Strains, Phase IV (KMG-IV): sequencing the most valuable type-strain genomes for metagenomic binning, comparative biology and taxonomic classification.</title>
        <authorList>
            <person name="Goeker M."/>
        </authorList>
    </citation>
    <scope>NUCLEOTIDE SEQUENCE [LARGE SCALE GENOMIC DNA]</scope>
    <source>
        <strain evidence="1 2">DSM 29005</strain>
    </source>
</reference>
<sequence length="36" mass="4142">MNGIKYKNITFFTVEKASYQSPIDNTSGLKLFEKLD</sequence>
<proteinExistence type="predicted"/>
<accession>A0ABT9ZGY4</accession>
<evidence type="ECO:0000313" key="2">
    <source>
        <dbReference type="Proteomes" id="UP001234495"/>
    </source>
</evidence>
<name>A0ABT9ZGY4_9BACI</name>
<evidence type="ECO:0000313" key="1">
    <source>
        <dbReference type="EMBL" id="MDQ0231551.1"/>
    </source>
</evidence>
<gene>
    <name evidence="1" type="ORF">J2S19_002834</name>
</gene>
<comment type="caution">
    <text evidence="1">The sequence shown here is derived from an EMBL/GenBank/DDBJ whole genome shotgun (WGS) entry which is preliminary data.</text>
</comment>
<protein>
    <submittedName>
        <fullName evidence="1">Uncharacterized protein</fullName>
    </submittedName>
</protein>
<dbReference type="Proteomes" id="UP001234495">
    <property type="component" value="Unassembled WGS sequence"/>
</dbReference>